<evidence type="ECO:0000256" key="2">
    <source>
        <dbReference type="ARBA" id="ARBA00022679"/>
    </source>
</evidence>
<dbReference type="InterPro" id="IPR036568">
    <property type="entry name" value="GGCT-like_sf"/>
</dbReference>
<dbReference type="InterPro" id="IPR009288">
    <property type="entry name" value="AIG2-like_dom"/>
</dbReference>
<keyword evidence="7" id="KW-1185">Reference proteome</keyword>
<evidence type="ECO:0000313" key="6">
    <source>
        <dbReference type="EMBL" id="KAK7965889.1"/>
    </source>
</evidence>
<dbReference type="EMBL" id="JAQQWE010000001">
    <property type="protein sequence ID" value="KAK7965889.1"/>
    <property type="molecule type" value="Genomic_DNA"/>
</dbReference>
<dbReference type="PANTHER" id="PTHR31544">
    <property type="entry name" value="AIG2-LIKE PROTEIN D"/>
    <property type="match status" value="1"/>
</dbReference>
<dbReference type="Proteomes" id="UP001391051">
    <property type="component" value="Unassembled WGS sequence"/>
</dbReference>
<dbReference type="RefSeq" id="XP_066705281.1">
    <property type="nucleotide sequence ID" value="XM_066836388.1"/>
</dbReference>
<evidence type="ECO:0000313" key="7">
    <source>
        <dbReference type="Proteomes" id="UP001391051"/>
    </source>
</evidence>
<feature type="domain" description="Gamma-glutamylcyclotransferase AIG2-like" evidence="5">
    <location>
        <begin position="63"/>
        <end position="166"/>
    </location>
</feature>
<evidence type="ECO:0000256" key="4">
    <source>
        <dbReference type="SAM" id="MobiDB-lite"/>
    </source>
</evidence>
<dbReference type="PANTHER" id="PTHR31544:SF4">
    <property type="entry name" value="GAMMA-GLUTAMYLCYCLOTRANSFERASE-RELATED"/>
    <property type="match status" value="1"/>
</dbReference>
<organism evidence="6 7">
    <name type="scientific">Apiospora aurea</name>
    <dbReference type="NCBI Taxonomy" id="335848"/>
    <lineage>
        <taxon>Eukaryota</taxon>
        <taxon>Fungi</taxon>
        <taxon>Dikarya</taxon>
        <taxon>Ascomycota</taxon>
        <taxon>Pezizomycotina</taxon>
        <taxon>Sordariomycetes</taxon>
        <taxon>Xylariomycetidae</taxon>
        <taxon>Amphisphaeriales</taxon>
        <taxon>Apiosporaceae</taxon>
        <taxon>Apiospora</taxon>
    </lineage>
</organism>
<evidence type="ECO:0000256" key="3">
    <source>
        <dbReference type="ARBA" id="ARBA00030602"/>
    </source>
</evidence>
<comment type="caution">
    <text evidence="6">The sequence shown here is derived from an EMBL/GenBank/DDBJ whole genome shotgun (WGS) entry which is preliminary data.</text>
</comment>
<feature type="compositionally biased region" description="Pro residues" evidence="4">
    <location>
        <begin position="8"/>
        <end position="18"/>
    </location>
</feature>
<feature type="region of interest" description="Disordered" evidence="4">
    <location>
        <begin position="1"/>
        <end position="26"/>
    </location>
</feature>
<dbReference type="InterPro" id="IPR045038">
    <property type="entry name" value="AIG2-like"/>
</dbReference>
<keyword evidence="2" id="KW-0808">Transferase</keyword>
<dbReference type="CDD" id="cd06661">
    <property type="entry name" value="GGCT_like"/>
    <property type="match status" value="1"/>
</dbReference>
<reference evidence="6 7" key="1">
    <citation type="submission" date="2023-01" db="EMBL/GenBank/DDBJ databases">
        <title>Analysis of 21 Apiospora genomes using comparative genomics revels a genus with tremendous synthesis potential of carbohydrate active enzymes and secondary metabolites.</title>
        <authorList>
            <person name="Sorensen T."/>
        </authorList>
    </citation>
    <scope>NUCLEOTIDE SEQUENCE [LARGE SCALE GENOMIC DNA]</scope>
    <source>
        <strain evidence="6 7">CBS 24483</strain>
    </source>
</reference>
<dbReference type="GeneID" id="92069450"/>
<evidence type="ECO:0000259" key="5">
    <source>
        <dbReference type="Pfam" id="PF06094"/>
    </source>
</evidence>
<sequence>MDDSQKGPPTPPPLPPAPRWRRMNERPSQYLANLEAAGEETIQEILRAPHSLPPPPQYEPIHYFFYGTLKNPRVLVDVLGTGQAPLLRPAKIIDYTLANWGDYKGLIDGSPGEEVLGLACEITSAEHEHKIAYYETNAYCLAPCLIDFADCKEPKQVSGNTFMYAGDAAALQEGRFDRKLWECQIGTDCRRTGIRRARGLLLWETTSND</sequence>
<dbReference type="InterPro" id="IPR013024">
    <property type="entry name" value="GGCT-like"/>
</dbReference>
<dbReference type="SUPFAM" id="SSF110857">
    <property type="entry name" value="Gamma-glutamyl cyclotransferase-like"/>
    <property type="match status" value="1"/>
</dbReference>
<dbReference type="Gene3D" id="3.10.490.10">
    <property type="entry name" value="Gamma-glutamyl cyclotransferase-like"/>
    <property type="match status" value="1"/>
</dbReference>
<protein>
    <recommendedName>
        <fullName evidence="3">Putative gamma-glutamylcyclotransferase</fullName>
    </recommendedName>
</protein>
<evidence type="ECO:0000256" key="1">
    <source>
        <dbReference type="ARBA" id="ARBA00008861"/>
    </source>
</evidence>
<comment type="similarity">
    <text evidence="1">Belongs to the gamma-glutamylcyclotransferase family.</text>
</comment>
<dbReference type="Pfam" id="PF06094">
    <property type="entry name" value="GGACT"/>
    <property type="match status" value="1"/>
</dbReference>
<name>A0ABR1QTA0_9PEZI</name>
<accession>A0ABR1QTA0</accession>
<proteinExistence type="inferred from homology"/>
<gene>
    <name evidence="6" type="ORF">PG986_000166</name>
</gene>